<dbReference type="Pfam" id="PF02852">
    <property type="entry name" value="Pyr_redox_dim"/>
    <property type="match status" value="1"/>
</dbReference>
<dbReference type="GO" id="GO:0050660">
    <property type="term" value="F:flavin adenine dinucleotide binding"/>
    <property type="evidence" value="ECO:0007669"/>
    <property type="project" value="TreeGrafter"/>
</dbReference>
<keyword evidence="2 10" id="KW-0285">Flavoprotein</keyword>
<evidence type="ECO:0000313" key="13">
    <source>
        <dbReference type="EMBL" id="SEW47435.1"/>
    </source>
</evidence>
<evidence type="ECO:0000256" key="6">
    <source>
        <dbReference type="ARBA" id="ARBA00023157"/>
    </source>
</evidence>
<dbReference type="RefSeq" id="WP_089997317.1">
    <property type="nucleotide sequence ID" value="NZ_FOIZ01000003.1"/>
</dbReference>
<evidence type="ECO:0000256" key="9">
    <source>
        <dbReference type="PIRSR" id="PIRSR000350-4"/>
    </source>
</evidence>
<dbReference type="Proteomes" id="UP000199167">
    <property type="component" value="Unassembled WGS sequence"/>
</dbReference>
<dbReference type="PIRSF" id="PIRSF000350">
    <property type="entry name" value="Mercury_reductase_MerA"/>
    <property type="match status" value="1"/>
</dbReference>
<dbReference type="PANTHER" id="PTHR43014:SF2">
    <property type="entry name" value="MERCURIC REDUCTASE"/>
    <property type="match status" value="1"/>
</dbReference>
<evidence type="ECO:0000256" key="8">
    <source>
        <dbReference type="PIRSR" id="PIRSR000350-3"/>
    </source>
</evidence>
<evidence type="ECO:0000259" key="11">
    <source>
        <dbReference type="Pfam" id="PF02852"/>
    </source>
</evidence>
<dbReference type="GO" id="GO:0016668">
    <property type="term" value="F:oxidoreductase activity, acting on a sulfur group of donors, NAD(P) as acceptor"/>
    <property type="evidence" value="ECO:0007669"/>
    <property type="project" value="InterPro"/>
</dbReference>
<evidence type="ECO:0000256" key="7">
    <source>
        <dbReference type="ARBA" id="ARBA00023284"/>
    </source>
</evidence>
<dbReference type="InterPro" id="IPR036188">
    <property type="entry name" value="FAD/NAD-bd_sf"/>
</dbReference>
<organism evidence="13 14">
    <name type="scientific">Cognatiyoonia koreensis</name>
    <dbReference type="NCBI Taxonomy" id="364200"/>
    <lineage>
        <taxon>Bacteria</taxon>
        <taxon>Pseudomonadati</taxon>
        <taxon>Pseudomonadota</taxon>
        <taxon>Alphaproteobacteria</taxon>
        <taxon>Rhodobacterales</taxon>
        <taxon>Paracoccaceae</taxon>
        <taxon>Cognatiyoonia</taxon>
    </lineage>
</organism>
<evidence type="ECO:0000256" key="10">
    <source>
        <dbReference type="RuleBase" id="RU003691"/>
    </source>
</evidence>
<evidence type="ECO:0000256" key="3">
    <source>
        <dbReference type="ARBA" id="ARBA00022827"/>
    </source>
</evidence>
<dbReference type="OrthoDB" id="9776382at2"/>
<dbReference type="STRING" id="364200.SAMN04488515_3615"/>
<feature type="binding site" evidence="8">
    <location>
        <position position="200"/>
    </location>
    <ligand>
        <name>NAD(+)</name>
        <dbReference type="ChEBI" id="CHEBI:57540"/>
    </ligand>
</feature>
<dbReference type="SUPFAM" id="SSF51905">
    <property type="entry name" value="FAD/NAD(P)-binding domain"/>
    <property type="match status" value="1"/>
</dbReference>
<dbReference type="FunFam" id="3.30.390.30:FF:000001">
    <property type="entry name" value="Dihydrolipoyl dehydrogenase"/>
    <property type="match status" value="1"/>
</dbReference>
<keyword evidence="6" id="KW-1015">Disulfide bond</keyword>
<keyword evidence="5 10" id="KW-0560">Oxidoreductase</keyword>
<evidence type="ECO:0000256" key="1">
    <source>
        <dbReference type="ARBA" id="ARBA00007532"/>
    </source>
</evidence>
<dbReference type="EMBL" id="FOIZ01000003">
    <property type="protein sequence ID" value="SEW47435.1"/>
    <property type="molecule type" value="Genomic_DNA"/>
</dbReference>
<dbReference type="AlphaFoldDB" id="A0A1I0S237"/>
<feature type="binding site" evidence="8">
    <location>
        <begin position="140"/>
        <end position="142"/>
    </location>
    <ligand>
        <name>FAD</name>
        <dbReference type="ChEBI" id="CHEBI:57692"/>
    </ligand>
</feature>
<reference evidence="13 14" key="1">
    <citation type="submission" date="2016-10" db="EMBL/GenBank/DDBJ databases">
        <authorList>
            <person name="de Groot N.N."/>
        </authorList>
    </citation>
    <scope>NUCLEOTIDE SEQUENCE [LARGE SCALE GENOMIC DNA]</scope>
    <source>
        <strain evidence="13 14">DSM 17925</strain>
    </source>
</reference>
<feature type="binding site" evidence="8">
    <location>
        <position position="52"/>
    </location>
    <ligand>
        <name>FAD</name>
        <dbReference type="ChEBI" id="CHEBI:57692"/>
    </ligand>
</feature>
<evidence type="ECO:0000256" key="4">
    <source>
        <dbReference type="ARBA" id="ARBA00022857"/>
    </source>
</evidence>
<proteinExistence type="inferred from homology"/>
<feature type="domain" description="FAD/NAD(P)-binding" evidence="12">
    <location>
        <begin position="7"/>
        <end position="317"/>
    </location>
</feature>
<accession>A0A1I0S237</accession>
<dbReference type="InterPro" id="IPR004099">
    <property type="entry name" value="Pyr_nucl-diS_OxRdtase_dimer"/>
</dbReference>
<evidence type="ECO:0000313" key="14">
    <source>
        <dbReference type="Proteomes" id="UP000199167"/>
    </source>
</evidence>
<keyword evidence="7 10" id="KW-0676">Redox-active center</keyword>
<dbReference type="InterPro" id="IPR001100">
    <property type="entry name" value="Pyr_nuc-diS_OxRdtase"/>
</dbReference>
<dbReference type="InterPro" id="IPR016156">
    <property type="entry name" value="FAD/NAD-linked_Rdtase_dimer_sf"/>
</dbReference>
<comment type="cofactor">
    <cofactor evidence="8">
        <name>FAD</name>
        <dbReference type="ChEBI" id="CHEBI:57692"/>
    </cofactor>
    <text evidence="8">Binds 1 FAD per subunit.</text>
</comment>
<feature type="binding site" evidence="8">
    <location>
        <position position="116"/>
    </location>
    <ligand>
        <name>FAD</name>
        <dbReference type="ChEBI" id="CHEBI:57692"/>
    </ligand>
</feature>
<dbReference type="Gene3D" id="3.50.50.60">
    <property type="entry name" value="FAD/NAD(P)-binding domain"/>
    <property type="match status" value="2"/>
</dbReference>
<feature type="binding site" evidence="8">
    <location>
        <begin position="177"/>
        <end position="184"/>
    </location>
    <ligand>
        <name>NAD(+)</name>
        <dbReference type="ChEBI" id="CHEBI:57540"/>
    </ligand>
</feature>
<dbReference type="PANTHER" id="PTHR43014">
    <property type="entry name" value="MERCURIC REDUCTASE"/>
    <property type="match status" value="1"/>
</dbReference>
<evidence type="ECO:0000256" key="2">
    <source>
        <dbReference type="ARBA" id="ARBA00022630"/>
    </source>
</evidence>
<dbReference type="Pfam" id="PF07992">
    <property type="entry name" value="Pyr_redox_2"/>
    <property type="match status" value="1"/>
</dbReference>
<feature type="disulfide bond" description="Redox-active" evidence="9">
    <location>
        <begin position="43"/>
        <end position="48"/>
    </location>
</feature>
<gene>
    <name evidence="13" type="ORF">SAMN04488515_3615</name>
</gene>
<dbReference type="Gene3D" id="3.30.390.30">
    <property type="match status" value="1"/>
</dbReference>
<evidence type="ECO:0000256" key="5">
    <source>
        <dbReference type="ARBA" id="ARBA00023002"/>
    </source>
</evidence>
<evidence type="ECO:0000259" key="12">
    <source>
        <dbReference type="Pfam" id="PF07992"/>
    </source>
</evidence>
<dbReference type="SUPFAM" id="SSF55424">
    <property type="entry name" value="FAD/NAD-linked reductases, dimerisation (C-terminal) domain"/>
    <property type="match status" value="1"/>
</dbReference>
<feature type="domain" description="Pyridine nucleotide-disulphide oxidoreductase dimerisation" evidence="11">
    <location>
        <begin position="338"/>
        <end position="445"/>
    </location>
</feature>
<keyword evidence="14" id="KW-1185">Reference proteome</keyword>
<dbReference type="InterPro" id="IPR023753">
    <property type="entry name" value="FAD/NAD-binding_dom"/>
</dbReference>
<dbReference type="InterPro" id="IPR012999">
    <property type="entry name" value="Pyr_OxRdtase_I_AS"/>
</dbReference>
<comment type="similarity">
    <text evidence="1 10">Belongs to the class-I pyridine nucleotide-disulfide oxidoreductase family.</text>
</comment>
<dbReference type="PROSITE" id="PS00076">
    <property type="entry name" value="PYRIDINE_REDOX_1"/>
    <property type="match status" value="1"/>
</dbReference>
<protein>
    <submittedName>
        <fullName evidence="13">Pyruvate/2-oxoglutarate dehydrogenase complex, dihydrolipoamide dehydrogenase (E3) component</fullName>
    </submittedName>
</protein>
<keyword evidence="4" id="KW-0521">NADP</keyword>
<keyword evidence="3 8" id="KW-0274">FAD</keyword>
<keyword evidence="8" id="KW-0520">NAD</keyword>
<feature type="binding site" evidence="8">
    <location>
        <position position="262"/>
    </location>
    <ligand>
        <name>NAD(+)</name>
        <dbReference type="ChEBI" id="CHEBI:57540"/>
    </ligand>
</feature>
<keyword evidence="8" id="KW-0547">Nucleotide-binding</keyword>
<dbReference type="GO" id="GO:0003955">
    <property type="term" value="F:NAD(P)H dehydrogenase (quinone) activity"/>
    <property type="evidence" value="ECO:0007669"/>
    <property type="project" value="TreeGrafter"/>
</dbReference>
<keyword evidence="13" id="KW-0670">Pyruvate</keyword>
<dbReference type="PRINTS" id="PR00368">
    <property type="entry name" value="FADPNR"/>
</dbReference>
<name>A0A1I0S237_9RHOB</name>
<dbReference type="PRINTS" id="PR00411">
    <property type="entry name" value="PNDRDTASEI"/>
</dbReference>
<feature type="binding site" evidence="8">
    <location>
        <position position="303"/>
    </location>
    <ligand>
        <name>FAD</name>
        <dbReference type="ChEBI" id="CHEBI:57692"/>
    </ligand>
</feature>
<sequence>MNRIKTDICIIGGGSGGLSIAAGAVQMGAKVVLLEGHKMGGDCLNYGCVPSKALIASAKHAHAGQDNAKYGVEKVSPTVDYAAAKDHVHDVIATIAPVDSVERFEGLGVNVIQEYGKFISKTEVQAGDTVIEARRFVVATGSGPLVPPIPGLEDVDVYTNENIFDLRERPDHLIIIGGGPIGMEMAQAHVRLGSKVTVIEGAKAFGKDDPELAAIVLENLKAEGVEIIEGAQAEKVSGSKGKVTVHTPKGAFSGSHLLVAVGRKVNIDKLDLDAGGVKYDRGGVKVDAGLRSVTNKKVYAVGDVAGGMQFTHVAGYHAGVVIRSMLFGLPSKQRTDHIPWATYTDPELSQVGLTEEQAKKKHGANLEVVRFEYEHNDRAIAERKTKGLIKVMVVKGRPVGASIAGYLAGELIGMWAMAIANKQKMTAIANTVLPYPTISEINKRAAGAYFSPRLFESDKVKTIVGLVQRWLP</sequence>